<reference evidence="1 2" key="1">
    <citation type="submission" date="2017-10" db="EMBL/GenBank/DDBJ databases">
        <title>Sequencing the genomes of 1000 actinobacteria strains.</title>
        <authorList>
            <person name="Klenk H.-P."/>
        </authorList>
    </citation>
    <scope>NUCLEOTIDE SEQUENCE [LARGE SCALE GENOMIC DNA]</scope>
    <source>
        <strain evidence="1 2">DSM 20688</strain>
    </source>
</reference>
<gene>
    <name evidence="1" type="ORF">ATK06_1761</name>
</gene>
<organism evidence="1 2">
    <name type="scientific">Corynebacterium renale</name>
    <dbReference type="NCBI Taxonomy" id="1724"/>
    <lineage>
        <taxon>Bacteria</taxon>
        <taxon>Bacillati</taxon>
        <taxon>Actinomycetota</taxon>
        <taxon>Actinomycetes</taxon>
        <taxon>Mycobacteriales</taxon>
        <taxon>Corynebacteriaceae</taxon>
        <taxon>Corynebacterium</taxon>
    </lineage>
</organism>
<comment type="caution">
    <text evidence="1">The sequence shown here is derived from an EMBL/GenBank/DDBJ whole genome shotgun (WGS) entry which is preliminary data.</text>
</comment>
<evidence type="ECO:0000313" key="1">
    <source>
        <dbReference type="EMBL" id="PFG28642.1"/>
    </source>
</evidence>
<dbReference type="Proteomes" id="UP000221653">
    <property type="component" value="Unassembled WGS sequence"/>
</dbReference>
<keyword evidence="2" id="KW-1185">Reference proteome</keyword>
<dbReference type="STRING" id="1724.GCA_001044175_00392"/>
<dbReference type="EMBL" id="PDJF01000001">
    <property type="protein sequence ID" value="PFG28642.1"/>
    <property type="molecule type" value="Genomic_DNA"/>
</dbReference>
<evidence type="ECO:0000313" key="2">
    <source>
        <dbReference type="Proteomes" id="UP000221653"/>
    </source>
</evidence>
<accession>A0A2A9DRN6</accession>
<dbReference type="RefSeq" id="WP_048381578.1">
    <property type="nucleotide sequence ID" value="NZ_LDYE01000011.1"/>
</dbReference>
<dbReference type="InterPro" id="IPR019660">
    <property type="entry name" value="Put_sensory_transdc_reg_YbjN"/>
</dbReference>
<sequence>MTLSSQDASAIIRDVTAVLEDENLQLRVDDETDIPKINTGFINLAITIAIDEDYLAVEAAWRGSVATDDAATLLAVTNEWNQSQISPQVRFFERDGQLNISMMRQVLVSEGLTYNQCGAFLMSTLESMVAASQWLEENFPESITWNDPHAVSHSNTHQDSED</sequence>
<name>A0A2A9DRN6_9CORY</name>
<dbReference type="Pfam" id="PF10722">
    <property type="entry name" value="YbjN"/>
    <property type="match status" value="1"/>
</dbReference>
<dbReference type="AlphaFoldDB" id="A0A2A9DRN6"/>
<protein>
    <submittedName>
        <fullName evidence="1">Putative sensory transduction regulator</fullName>
    </submittedName>
</protein>
<proteinExistence type="predicted"/>